<reference evidence="1 2" key="1">
    <citation type="submission" date="2019-05" db="EMBL/GenBank/DDBJ databases">
        <authorList>
            <person name="Zhou X."/>
        </authorList>
    </citation>
    <scope>NUCLEOTIDE SEQUENCE [LARGE SCALE GENOMIC DNA]</scope>
    <source>
        <strain evidence="1 2">DSM 432</strain>
    </source>
</reference>
<name>A0A6C1KT13_XANAU</name>
<organism evidence="1 2">
    <name type="scientific">Xanthobacter autotrophicus</name>
    <dbReference type="NCBI Taxonomy" id="280"/>
    <lineage>
        <taxon>Bacteria</taxon>
        <taxon>Pseudomonadati</taxon>
        <taxon>Pseudomonadota</taxon>
        <taxon>Alphaproteobacteria</taxon>
        <taxon>Hyphomicrobiales</taxon>
        <taxon>Xanthobacteraceae</taxon>
        <taxon>Xanthobacter</taxon>
    </lineage>
</organism>
<protein>
    <submittedName>
        <fullName evidence="1">Uncharacterized protein</fullName>
    </submittedName>
</protein>
<comment type="caution">
    <text evidence="1">The sequence shown here is derived from an EMBL/GenBank/DDBJ whole genome shotgun (WGS) entry which is preliminary data.</text>
</comment>
<proteinExistence type="predicted"/>
<dbReference type="AlphaFoldDB" id="A0A6C1KT13"/>
<gene>
    <name evidence="1" type="ORF">FBQ73_05120</name>
</gene>
<dbReference type="RefSeq" id="WP_138398428.1">
    <property type="nucleotide sequence ID" value="NZ_JBAFVI010000001.1"/>
</dbReference>
<sequence length="70" mass="7633">MGLALFNPRRPALPADLSPLSKPRGQSALPIPYAPMVIANEWHAPKRLSVGFFSIPPETRTAFTVHLAGR</sequence>
<accession>A0A6C1KT13</accession>
<dbReference type="EMBL" id="VAUP01000015">
    <property type="protein sequence ID" value="TLX43506.1"/>
    <property type="molecule type" value="Genomic_DNA"/>
</dbReference>
<evidence type="ECO:0000313" key="1">
    <source>
        <dbReference type="EMBL" id="TLX43506.1"/>
    </source>
</evidence>
<evidence type="ECO:0000313" key="2">
    <source>
        <dbReference type="Proteomes" id="UP000305131"/>
    </source>
</evidence>
<dbReference type="Proteomes" id="UP000305131">
    <property type="component" value="Unassembled WGS sequence"/>
</dbReference>
<dbReference type="GeneID" id="95772840"/>